<dbReference type="EMBL" id="RCDB01000003">
    <property type="protein sequence ID" value="RLK47686.1"/>
    <property type="molecule type" value="Genomic_DNA"/>
</dbReference>
<dbReference type="Proteomes" id="UP000273158">
    <property type="component" value="Unassembled WGS sequence"/>
</dbReference>
<dbReference type="AlphaFoldDB" id="A0A498BZF5"/>
<organism evidence="2 3">
    <name type="scientific">Microbacterium telephonicum</name>
    <dbReference type="NCBI Taxonomy" id="1714841"/>
    <lineage>
        <taxon>Bacteria</taxon>
        <taxon>Bacillati</taxon>
        <taxon>Actinomycetota</taxon>
        <taxon>Actinomycetes</taxon>
        <taxon>Micrococcales</taxon>
        <taxon>Microbacteriaceae</taxon>
        <taxon>Microbacterium</taxon>
    </lineage>
</organism>
<comment type="caution">
    <text evidence="2">The sequence shown here is derived from an EMBL/GenBank/DDBJ whole genome shotgun (WGS) entry which is preliminary data.</text>
</comment>
<proteinExistence type="predicted"/>
<feature type="region of interest" description="Disordered" evidence="1">
    <location>
        <begin position="1"/>
        <end position="30"/>
    </location>
</feature>
<sequence length="142" mass="15423">MPHPADDPRDRDREHDRDRDASDGGAPDDVDVTVEITVVRSGGLAGLVRTWRVAAPAAAEPRWVALIDACDWDDATAPGADRYQWDIEAAVPPVYHRAQVADGALLGPWLTLVDAVRDAHAAAETRDETPAETRGARRDPRS</sequence>
<dbReference type="OrthoDB" id="4947318at2"/>
<dbReference type="RefSeq" id="WP_121060057.1">
    <property type="nucleotide sequence ID" value="NZ_RCDB01000003.1"/>
</dbReference>
<evidence type="ECO:0000313" key="3">
    <source>
        <dbReference type="Proteomes" id="UP000273158"/>
    </source>
</evidence>
<evidence type="ECO:0000313" key="2">
    <source>
        <dbReference type="EMBL" id="RLK47686.1"/>
    </source>
</evidence>
<gene>
    <name evidence="2" type="ORF">C7474_2283</name>
</gene>
<feature type="compositionally biased region" description="Basic and acidic residues" evidence="1">
    <location>
        <begin position="1"/>
        <end position="22"/>
    </location>
</feature>
<feature type="region of interest" description="Disordered" evidence="1">
    <location>
        <begin position="120"/>
        <end position="142"/>
    </location>
</feature>
<evidence type="ECO:0000256" key="1">
    <source>
        <dbReference type="SAM" id="MobiDB-lite"/>
    </source>
</evidence>
<keyword evidence="3" id="KW-1185">Reference proteome</keyword>
<protein>
    <submittedName>
        <fullName evidence="2">Uncharacterized protein</fullName>
    </submittedName>
</protein>
<name>A0A498BZF5_9MICO</name>
<reference evidence="2 3" key="1">
    <citation type="journal article" date="2015" name="Stand. Genomic Sci.">
        <title>Genomic Encyclopedia of Bacterial and Archaeal Type Strains, Phase III: the genomes of soil and plant-associated and newly described type strains.</title>
        <authorList>
            <person name="Whitman W.B."/>
            <person name="Woyke T."/>
            <person name="Klenk H.P."/>
            <person name="Zhou Y."/>
            <person name="Lilburn T.G."/>
            <person name="Beck B.J."/>
            <person name="De Vos P."/>
            <person name="Vandamme P."/>
            <person name="Eisen J.A."/>
            <person name="Garrity G."/>
            <person name="Hugenholtz P."/>
            <person name="Kyrpides N.C."/>
        </authorList>
    </citation>
    <scope>NUCLEOTIDE SEQUENCE [LARGE SCALE GENOMIC DNA]</scope>
    <source>
        <strain evidence="2 3">S2T63</strain>
    </source>
</reference>
<accession>A0A498BZF5</accession>